<feature type="region of interest" description="Disordered" evidence="1">
    <location>
        <begin position="1"/>
        <end position="45"/>
    </location>
</feature>
<dbReference type="HOGENOM" id="CLU_2244283_0_0_11"/>
<protein>
    <recommendedName>
        <fullName evidence="4">Excreted virulence factor EspC, type VII ESX diderm</fullName>
    </recommendedName>
</protein>
<dbReference type="AlphaFoldDB" id="A0A075V6D0"/>
<proteinExistence type="predicted"/>
<sequence length="104" mass="10577">MPDGGYKADSEAMLTASTSLERAAEKTTSEAGKVGPTQVGPENFGRVHKDYQKGYATGILAISDAMKGYAGQLTQLAGGVSTASTRYTSSDQANAAAANKAGAQ</sequence>
<evidence type="ECO:0000313" key="3">
    <source>
        <dbReference type="Proteomes" id="UP000028492"/>
    </source>
</evidence>
<dbReference type="RefSeq" id="WP_016331125.1">
    <property type="nucleotide sequence ID" value="NZ_CP008953.1"/>
</dbReference>
<gene>
    <name evidence="2" type="ORF">AJAP_36035</name>
</gene>
<name>A0A075V6D0_9PSEU</name>
<dbReference type="KEGG" id="aja:AJAP_36035"/>
<evidence type="ECO:0000313" key="2">
    <source>
        <dbReference type="EMBL" id="AIG80014.1"/>
    </source>
</evidence>
<keyword evidence="3" id="KW-1185">Reference proteome</keyword>
<organism evidence="2 3">
    <name type="scientific">Amycolatopsis japonica</name>
    <dbReference type="NCBI Taxonomy" id="208439"/>
    <lineage>
        <taxon>Bacteria</taxon>
        <taxon>Bacillati</taxon>
        <taxon>Actinomycetota</taxon>
        <taxon>Actinomycetes</taxon>
        <taxon>Pseudonocardiales</taxon>
        <taxon>Pseudonocardiaceae</taxon>
        <taxon>Amycolatopsis</taxon>
        <taxon>Amycolatopsis japonica group</taxon>
    </lineage>
</organism>
<accession>A0A075V6D0</accession>
<dbReference type="STRING" id="208439.AJAP_36035"/>
<dbReference type="Proteomes" id="UP000028492">
    <property type="component" value="Chromosome"/>
</dbReference>
<feature type="compositionally biased region" description="Basic and acidic residues" evidence="1">
    <location>
        <begin position="1"/>
        <end position="10"/>
    </location>
</feature>
<dbReference type="EMBL" id="CP008953">
    <property type="protein sequence ID" value="AIG80014.1"/>
    <property type="molecule type" value="Genomic_DNA"/>
</dbReference>
<reference evidence="2 3" key="1">
    <citation type="journal article" date="2014" name="J. Biotechnol.">
        <title>Complete genome sequence of the actinobacterium Amycolatopsis japonica MG417-CF17(T) (=DSM 44213T) producing (S,S)-N,N'-ethylenediaminedisuccinic acid.</title>
        <authorList>
            <person name="Stegmann E."/>
            <person name="Albersmeier A."/>
            <person name="Spohn M."/>
            <person name="Gert H."/>
            <person name="Weber T."/>
            <person name="Wohlleben W."/>
            <person name="Kalinowski J."/>
            <person name="Ruckert C."/>
        </authorList>
    </citation>
    <scope>NUCLEOTIDE SEQUENCE [LARGE SCALE GENOMIC DNA]</scope>
    <source>
        <strain evidence="3">MG417-CF17 (DSM 44213)</strain>
    </source>
</reference>
<evidence type="ECO:0000256" key="1">
    <source>
        <dbReference type="SAM" id="MobiDB-lite"/>
    </source>
</evidence>
<evidence type="ECO:0008006" key="4">
    <source>
        <dbReference type="Google" id="ProtNLM"/>
    </source>
</evidence>